<accession>A0AAD5YCJ1</accession>
<reference evidence="2" key="1">
    <citation type="submission" date="2022-07" db="EMBL/GenBank/DDBJ databases">
        <title>Genome Sequence of Physisporinus lineatus.</title>
        <authorList>
            <person name="Buettner E."/>
        </authorList>
    </citation>
    <scope>NUCLEOTIDE SEQUENCE</scope>
    <source>
        <strain evidence="2">VT162</strain>
    </source>
</reference>
<gene>
    <name evidence="2" type="ORF">NLI96_g6896</name>
</gene>
<name>A0AAD5YCJ1_9APHY</name>
<feature type="transmembrane region" description="Helical" evidence="1">
    <location>
        <begin position="89"/>
        <end position="108"/>
    </location>
</feature>
<evidence type="ECO:0000313" key="3">
    <source>
        <dbReference type="Proteomes" id="UP001212997"/>
    </source>
</evidence>
<evidence type="ECO:0000313" key="2">
    <source>
        <dbReference type="EMBL" id="KAJ3482565.1"/>
    </source>
</evidence>
<evidence type="ECO:0000256" key="1">
    <source>
        <dbReference type="SAM" id="Phobius"/>
    </source>
</evidence>
<keyword evidence="1" id="KW-0472">Membrane</keyword>
<organism evidence="2 3">
    <name type="scientific">Meripilus lineatus</name>
    <dbReference type="NCBI Taxonomy" id="2056292"/>
    <lineage>
        <taxon>Eukaryota</taxon>
        <taxon>Fungi</taxon>
        <taxon>Dikarya</taxon>
        <taxon>Basidiomycota</taxon>
        <taxon>Agaricomycotina</taxon>
        <taxon>Agaricomycetes</taxon>
        <taxon>Polyporales</taxon>
        <taxon>Meripilaceae</taxon>
        <taxon>Meripilus</taxon>
    </lineage>
</organism>
<dbReference type="Proteomes" id="UP001212997">
    <property type="component" value="Unassembled WGS sequence"/>
</dbReference>
<feature type="transmembrane region" description="Helical" evidence="1">
    <location>
        <begin position="60"/>
        <end position="77"/>
    </location>
</feature>
<feature type="transmembrane region" description="Helical" evidence="1">
    <location>
        <begin position="164"/>
        <end position="184"/>
    </location>
</feature>
<feature type="transmembrane region" description="Helical" evidence="1">
    <location>
        <begin position="120"/>
        <end position="144"/>
    </location>
</feature>
<protein>
    <submittedName>
        <fullName evidence="2">Uncharacterized protein</fullName>
    </submittedName>
</protein>
<comment type="caution">
    <text evidence="2">The sequence shown here is derived from an EMBL/GenBank/DDBJ whole genome shotgun (WGS) entry which is preliminary data.</text>
</comment>
<dbReference type="AlphaFoldDB" id="A0AAD5YCJ1"/>
<feature type="transmembrane region" description="Helical" evidence="1">
    <location>
        <begin position="292"/>
        <end position="313"/>
    </location>
</feature>
<feature type="transmembrane region" description="Helical" evidence="1">
    <location>
        <begin position="238"/>
        <end position="260"/>
    </location>
</feature>
<feature type="transmembrane region" description="Helical" evidence="1">
    <location>
        <begin position="6"/>
        <end position="26"/>
    </location>
</feature>
<dbReference type="EMBL" id="JANAWD010000267">
    <property type="protein sequence ID" value="KAJ3482565.1"/>
    <property type="molecule type" value="Genomic_DNA"/>
</dbReference>
<feature type="transmembrane region" description="Helical" evidence="1">
    <location>
        <begin position="191"/>
        <end position="210"/>
    </location>
</feature>
<sequence length="372" mass="40733">MAPSVTPLVVVFTFLTFSGFASLHLFPALKTELFPVLASSLKDGASPDGIPMRKHFTGHHVADAILSALTSFFTAMLDGSDEGEATRWFTVWFLPQCSTVLAFWYWEAGRARFSPLRSPLVFGLVAQLLGIGVGVPLVYLVHILTVPIPPTSQPRSAVVRAKTLLPAILLGLIAPSIVMLFVPLPLHTKQLVAAIWQPFPAFISIVHLVVRVLHPETWATSQSTATKDAEKAFGTLRYTYYICAILSAAAHITVLLPSLLSSTQHLSFSNVFLPFYVSKSTSEVTYRHAARLFLHHDFISMAVSSFVFFGWSHYISRTTGPMATRPKVSFVEWVIKMVGISLVASPGAAIAWAAIQREEQVLVAVQTASKKN</sequence>
<keyword evidence="3" id="KW-1185">Reference proteome</keyword>
<feature type="transmembrane region" description="Helical" evidence="1">
    <location>
        <begin position="333"/>
        <end position="355"/>
    </location>
</feature>
<keyword evidence="1" id="KW-1133">Transmembrane helix</keyword>
<keyword evidence="1" id="KW-0812">Transmembrane</keyword>
<proteinExistence type="predicted"/>